<dbReference type="STRING" id="698762.SAMN00808754_0598"/>
<proteinExistence type="predicted"/>
<name>A0A1W1VFX7_9FIRM</name>
<dbReference type="SMART" id="SM00354">
    <property type="entry name" value="HTH_LACI"/>
    <property type="match status" value="1"/>
</dbReference>
<dbReference type="RefSeq" id="WP_084663900.1">
    <property type="nucleotide sequence ID" value="NZ_LT838272.1"/>
</dbReference>
<keyword evidence="2" id="KW-0238">DNA-binding</keyword>
<dbReference type="Pfam" id="PF13377">
    <property type="entry name" value="Peripla_BP_3"/>
    <property type="match status" value="1"/>
</dbReference>
<dbReference type="Proteomes" id="UP000192569">
    <property type="component" value="Chromosome I"/>
</dbReference>
<dbReference type="PANTHER" id="PTHR30146">
    <property type="entry name" value="LACI-RELATED TRANSCRIPTIONAL REPRESSOR"/>
    <property type="match status" value="1"/>
</dbReference>
<evidence type="ECO:0000259" key="4">
    <source>
        <dbReference type="PROSITE" id="PS50932"/>
    </source>
</evidence>
<evidence type="ECO:0000256" key="1">
    <source>
        <dbReference type="ARBA" id="ARBA00023015"/>
    </source>
</evidence>
<evidence type="ECO:0000256" key="3">
    <source>
        <dbReference type="ARBA" id="ARBA00023163"/>
    </source>
</evidence>
<dbReference type="OrthoDB" id="9784962at2"/>
<keyword evidence="3" id="KW-0804">Transcription</keyword>
<dbReference type="CDD" id="cd01392">
    <property type="entry name" value="HTH_LacI"/>
    <property type="match status" value="1"/>
</dbReference>
<dbReference type="GO" id="GO:0000976">
    <property type="term" value="F:transcription cis-regulatory region binding"/>
    <property type="evidence" value="ECO:0007669"/>
    <property type="project" value="TreeGrafter"/>
</dbReference>
<dbReference type="Pfam" id="PF00356">
    <property type="entry name" value="LacI"/>
    <property type="match status" value="1"/>
</dbReference>
<dbReference type="Gene3D" id="1.10.260.40">
    <property type="entry name" value="lambda repressor-like DNA-binding domains"/>
    <property type="match status" value="1"/>
</dbReference>
<accession>A0A1W1VFX7</accession>
<gene>
    <name evidence="5" type="ORF">SAMN00808754_0598</name>
</gene>
<dbReference type="GO" id="GO:0003700">
    <property type="term" value="F:DNA-binding transcription factor activity"/>
    <property type="evidence" value="ECO:0007669"/>
    <property type="project" value="TreeGrafter"/>
</dbReference>
<keyword evidence="6" id="KW-1185">Reference proteome</keyword>
<dbReference type="PANTHER" id="PTHR30146:SF109">
    <property type="entry name" value="HTH-TYPE TRANSCRIPTIONAL REGULATOR GALS"/>
    <property type="match status" value="1"/>
</dbReference>
<dbReference type="PROSITE" id="PS50932">
    <property type="entry name" value="HTH_LACI_2"/>
    <property type="match status" value="1"/>
</dbReference>
<dbReference type="PROSITE" id="PS00356">
    <property type="entry name" value="HTH_LACI_1"/>
    <property type="match status" value="1"/>
</dbReference>
<organism evidence="5 6">
    <name type="scientific">Thermanaeromonas toyohensis ToBE</name>
    <dbReference type="NCBI Taxonomy" id="698762"/>
    <lineage>
        <taxon>Bacteria</taxon>
        <taxon>Bacillati</taxon>
        <taxon>Bacillota</taxon>
        <taxon>Clostridia</taxon>
        <taxon>Neomoorellales</taxon>
        <taxon>Neomoorellaceae</taxon>
        <taxon>Thermanaeromonas</taxon>
    </lineage>
</organism>
<dbReference type="Gene3D" id="3.40.50.2300">
    <property type="match status" value="2"/>
</dbReference>
<dbReference type="InterPro" id="IPR010982">
    <property type="entry name" value="Lambda_DNA-bd_dom_sf"/>
</dbReference>
<evidence type="ECO:0000256" key="2">
    <source>
        <dbReference type="ARBA" id="ARBA00023125"/>
    </source>
</evidence>
<dbReference type="SUPFAM" id="SSF53822">
    <property type="entry name" value="Periplasmic binding protein-like I"/>
    <property type="match status" value="1"/>
</dbReference>
<evidence type="ECO:0000313" key="5">
    <source>
        <dbReference type="EMBL" id="SMB92216.1"/>
    </source>
</evidence>
<dbReference type="InterPro" id="IPR000843">
    <property type="entry name" value="HTH_LacI"/>
</dbReference>
<dbReference type="SUPFAM" id="SSF47413">
    <property type="entry name" value="lambda repressor-like DNA-binding domains"/>
    <property type="match status" value="1"/>
</dbReference>
<dbReference type="AlphaFoldDB" id="A0A1W1VFX7"/>
<sequence>MKVTIKEIAKRSGVSRSTVSRVISNHPNVDEETRQKVKKVMEELNYRPSRLAQGLVKGKINVVGLIIGDIRNPFYSELTRAIEDILNAEGYMVVLCDSDYNPQKEELYLRTAEELGFAGVIMTSAMETKELLQTLQSLSCPVVLLNRYLRAFETDVVSFDNYNGGYIAAEHLIKLGHRRIAILAGPNNSTSSKDRLRGYSDALRDYGLEYKEEEVTYGDLRWATGYEFGLHLLRRQERPTAVFAGNDLMALGIIQAYLDNGLKVPDDLSVVGFDDIPAAYMGAVKLTTVRQPQYEMGVEAAKLMLERIKGIPHAPKRIIFDAKLVIRESTKPII</sequence>
<keyword evidence="1" id="KW-0805">Transcription regulation</keyword>
<feature type="domain" description="HTH lacI-type" evidence="4">
    <location>
        <begin position="3"/>
        <end position="57"/>
    </location>
</feature>
<dbReference type="CDD" id="cd06267">
    <property type="entry name" value="PBP1_LacI_sugar_binding-like"/>
    <property type="match status" value="1"/>
</dbReference>
<dbReference type="InterPro" id="IPR028082">
    <property type="entry name" value="Peripla_BP_I"/>
</dbReference>
<reference evidence="5 6" key="1">
    <citation type="submission" date="2017-04" db="EMBL/GenBank/DDBJ databases">
        <authorList>
            <person name="Afonso C.L."/>
            <person name="Miller P.J."/>
            <person name="Scott M.A."/>
            <person name="Spackman E."/>
            <person name="Goraichik I."/>
            <person name="Dimitrov K.M."/>
            <person name="Suarez D.L."/>
            <person name="Swayne D.E."/>
        </authorList>
    </citation>
    <scope>NUCLEOTIDE SEQUENCE [LARGE SCALE GENOMIC DNA]</scope>
    <source>
        <strain evidence="5 6">ToBE</strain>
    </source>
</reference>
<evidence type="ECO:0000313" key="6">
    <source>
        <dbReference type="Proteomes" id="UP000192569"/>
    </source>
</evidence>
<dbReference type="InterPro" id="IPR046335">
    <property type="entry name" value="LacI/GalR-like_sensor"/>
</dbReference>
<protein>
    <submittedName>
        <fullName evidence="5">Transcriptional regulator, LacI family</fullName>
    </submittedName>
</protein>
<dbReference type="EMBL" id="LT838272">
    <property type="protein sequence ID" value="SMB92216.1"/>
    <property type="molecule type" value="Genomic_DNA"/>
</dbReference>